<dbReference type="GO" id="GO:0003677">
    <property type="term" value="F:DNA binding"/>
    <property type="evidence" value="ECO:0007669"/>
    <property type="project" value="UniProtKB-KW"/>
</dbReference>
<accession>A0A852X197</accession>
<dbReference type="InterPro" id="IPR036388">
    <property type="entry name" value="WH-like_DNA-bd_sf"/>
</dbReference>
<name>A0A852X197_9MICO</name>
<dbReference type="InterPro" id="IPR000835">
    <property type="entry name" value="HTH_MarR-typ"/>
</dbReference>
<evidence type="ECO:0000259" key="1">
    <source>
        <dbReference type="PROSITE" id="PS50995"/>
    </source>
</evidence>
<feature type="domain" description="HTH marR-type" evidence="1">
    <location>
        <begin position="52"/>
        <end position="184"/>
    </location>
</feature>
<dbReference type="Proteomes" id="UP000549066">
    <property type="component" value="Unassembled WGS sequence"/>
</dbReference>
<dbReference type="SMART" id="SM00347">
    <property type="entry name" value="HTH_MARR"/>
    <property type="match status" value="1"/>
</dbReference>
<dbReference type="PROSITE" id="PS50995">
    <property type="entry name" value="HTH_MARR_2"/>
    <property type="match status" value="1"/>
</dbReference>
<dbReference type="PANTHER" id="PTHR33164">
    <property type="entry name" value="TRANSCRIPTIONAL REGULATOR, MARR FAMILY"/>
    <property type="match status" value="1"/>
</dbReference>
<reference evidence="2 3" key="1">
    <citation type="submission" date="2020-07" db="EMBL/GenBank/DDBJ databases">
        <title>Sequencing the genomes of 1000 actinobacteria strains.</title>
        <authorList>
            <person name="Klenk H.-P."/>
        </authorList>
    </citation>
    <scope>NUCLEOTIDE SEQUENCE [LARGE SCALE GENOMIC DNA]</scope>
    <source>
        <strain evidence="2 3">DSM 8598</strain>
    </source>
</reference>
<dbReference type="InterPro" id="IPR036390">
    <property type="entry name" value="WH_DNA-bd_sf"/>
</dbReference>
<dbReference type="EMBL" id="JACCFI010000001">
    <property type="protein sequence ID" value="NYG21184.1"/>
    <property type="molecule type" value="Genomic_DNA"/>
</dbReference>
<evidence type="ECO:0000313" key="3">
    <source>
        <dbReference type="Proteomes" id="UP000549066"/>
    </source>
</evidence>
<dbReference type="AlphaFoldDB" id="A0A852X197"/>
<organism evidence="2 3">
    <name type="scientific">Agromyces hippuratus</name>
    <dbReference type="NCBI Taxonomy" id="286438"/>
    <lineage>
        <taxon>Bacteria</taxon>
        <taxon>Bacillati</taxon>
        <taxon>Actinomycetota</taxon>
        <taxon>Actinomycetes</taxon>
        <taxon>Micrococcales</taxon>
        <taxon>Microbacteriaceae</taxon>
        <taxon>Agromyces</taxon>
    </lineage>
</organism>
<dbReference type="RefSeq" id="WP_322789801.1">
    <property type="nucleotide sequence ID" value="NZ_JACCFI010000001.1"/>
</dbReference>
<dbReference type="SUPFAM" id="SSF46785">
    <property type="entry name" value="Winged helix' DNA-binding domain"/>
    <property type="match status" value="1"/>
</dbReference>
<dbReference type="PANTHER" id="PTHR33164:SF99">
    <property type="entry name" value="MARR FAMILY REGULATORY PROTEIN"/>
    <property type="match status" value="1"/>
</dbReference>
<dbReference type="Pfam" id="PF12802">
    <property type="entry name" value="MarR_2"/>
    <property type="match status" value="1"/>
</dbReference>
<dbReference type="GO" id="GO:0006950">
    <property type="term" value="P:response to stress"/>
    <property type="evidence" value="ECO:0007669"/>
    <property type="project" value="TreeGrafter"/>
</dbReference>
<dbReference type="GO" id="GO:0003700">
    <property type="term" value="F:DNA-binding transcription factor activity"/>
    <property type="evidence" value="ECO:0007669"/>
    <property type="project" value="InterPro"/>
</dbReference>
<protein>
    <submittedName>
        <fullName evidence="2">DNA-binding MarR family transcriptional regulator</fullName>
    </submittedName>
</protein>
<keyword evidence="2" id="KW-0238">DNA-binding</keyword>
<sequence>MSSFRLPLAANYFPEKVNATAVHFPEQVFARLEGMAAKESADELDHDELATWSAFATLLEWVPAALDAQLKRDSGIGHFDFGILFALSRAEDHTLRMSDLAGYANSTLSRLSRAVDRHEREGWVRRAPDPGDGRITLATLTSEGREFVRAATPGHVQLVRRLVFDSLTTAQSQQLNVISRRITGAVRSEGGWQPPS</sequence>
<keyword evidence="3" id="KW-1185">Reference proteome</keyword>
<dbReference type="PRINTS" id="PR00598">
    <property type="entry name" value="HTHMARR"/>
</dbReference>
<evidence type="ECO:0000313" key="2">
    <source>
        <dbReference type="EMBL" id="NYG21184.1"/>
    </source>
</evidence>
<dbReference type="InterPro" id="IPR039422">
    <property type="entry name" value="MarR/SlyA-like"/>
</dbReference>
<gene>
    <name evidence="2" type="ORF">BJY17_001931</name>
</gene>
<proteinExistence type="predicted"/>
<dbReference type="Gene3D" id="1.10.10.10">
    <property type="entry name" value="Winged helix-like DNA-binding domain superfamily/Winged helix DNA-binding domain"/>
    <property type="match status" value="1"/>
</dbReference>
<comment type="caution">
    <text evidence="2">The sequence shown here is derived from an EMBL/GenBank/DDBJ whole genome shotgun (WGS) entry which is preliminary data.</text>
</comment>